<dbReference type="EMBL" id="JASZYV010000001">
    <property type="protein sequence ID" value="MDM0043448.1"/>
    <property type="molecule type" value="Genomic_DNA"/>
</dbReference>
<evidence type="ECO:0000313" key="2">
    <source>
        <dbReference type="Proteomes" id="UP001174908"/>
    </source>
</evidence>
<dbReference type="Proteomes" id="UP001174908">
    <property type="component" value="Unassembled WGS sequence"/>
</dbReference>
<gene>
    <name evidence="1" type="ORF">QTH91_03055</name>
</gene>
<proteinExistence type="predicted"/>
<dbReference type="RefSeq" id="WP_286658558.1">
    <property type="nucleotide sequence ID" value="NZ_JASZYV010000001.1"/>
</dbReference>
<name>A0ABT7N685_9BURK</name>
<evidence type="ECO:0000313" key="1">
    <source>
        <dbReference type="EMBL" id="MDM0043448.1"/>
    </source>
</evidence>
<comment type="caution">
    <text evidence="1">The sequence shown here is derived from an EMBL/GenBank/DDBJ whole genome shotgun (WGS) entry which is preliminary data.</text>
</comment>
<organism evidence="1 2">
    <name type="scientific">Variovorax dokdonensis</name>
    <dbReference type="NCBI Taxonomy" id="344883"/>
    <lineage>
        <taxon>Bacteria</taxon>
        <taxon>Pseudomonadati</taxon>
        <taxon>Pseudomonadota</taxon>
        <taxon>Betaproteobacteria</taxon>
        <taxon>Burkholderiales</taxon>
        <taxon>Comamonadaceae</taxon>
        <taxon>Variovorax</taxon>
    </lineage>
</organism>
<sequence length="118" mass="12494">MNSTDANRSLTTAERALARWMLENGPPEARAFLEQLNEAEVTPWRCPCGCASINFQIKGRPATPPGVHILGDYLCGPLDAPAGAFIFESGGVLGGIEVYSLGSDAPSALPRPPLRPFG</sequence>
<keyword evidence="2" id="KW-1185">Reference proteome</keyword>
<accession>A0ABT7N685</accession>
<protein>
    <submittedName>
        <fullName evidence="1">Uncharacterized protein</fullName>
    </submittedName>
</protein>
<reference evidence="1" key="1">
    <citation type="submission" date="2023-06" db="EMBL/GenBank/DDBJ databases">
        <authorList>
            <person name="Jiang Y."/>
            <person name="Liu Q."/>
        </authorList>
    </citation>
    <scope>NUCLEOTIDE SEQUENCE</scope>
    <source>
        <strain evidence="1">CGMCC 1.12089</strain>
    </source>
</reference>